<keyword evidence="2" id="KW-1185">Reference proteome</keyword>
<accession>A0A4R3HWH0</accession>
<dbReference type="InterPro" id="IPR009679">
    <property type="entry name" value="Phage_186_CII-like"/>
</dbReference>
<protein>
    <recommendedName>
        <fullName evidence="3">Phage regulatory protein CII</fullName>
    </recommendedName>
</protein>
<dbReference type="Pfam" id="PF06892">
    <property type="entry name" value="Phage_CP76"/>
    <property type="match status" value="1"/>
</dbReference>
<evidence type="ECO:0008006" key="3">
    <source>
        <dbReference type="Google" id="ProtNLM"/>
    </source>
</evidence>
<proteinExistence type="predicted"/>
<dbReference type="RefSeq" id="WP_243656698.1">
    <property type="nucleotide sequence ID" value="NZ_SLZQ01000004.1"/>
</dbReference>
<dbReference type="AlphaFoldDB" id="A0A4R3HWH0"/>
<dbReference type="EMBL" id="SLZQ01000004">
    <property type="protein sequence ID" value="TCS37468.1"/>
    <property type="molecule type" value="Genomic_DNA"/>
</dbReference>
<evidence type="ECO:0000313" key="2">
    <source>
        <dbReference type="Proteomes" id="UP000295382"/>
    </source>
</evidence>
<sequence length="165" mass="18631">MTCKYSEINQHDALYRVARDYPGGIEALAQRLTKTAPVMYNKLRPGIQTHHASFEETTEIIELCVQANVKDAMLPAYAFAWRLGHVMVPVPRVDNVPDEELTQNVCKTMKEFGDVASCLYQSFANDGDIDANELESFEKEFQEAIAAMCELRARVQDRAKKAEAK</sequence>
<dbReference type="GO" id="GO:0003677">
    <property type="term" value="F:DNA binding"/>
    <property type="evidence" value="ECO:0007669"/>
    <property type="project" value="InterPro"/>
</dbReference>
<gene>
    <name evidence="1" type="ORF">EDC30_104272</name>
</gene>
<evidence type="ECO:0000313" key="1">
    <source>
        <dbReference type="EMBL" id="TCS37468.1"/>
    </source>
</evidence>
<comment type="caution">
    <text evidence="1">The sequence shown here is derived from an EMBL/GenBank/DDBJ whole genome shotgun (WGS) entry which is preliminary data.</text>
</comment>
<name>A0A4R3HWH0_PAULE</name>
<reference evidence="1 2" key="1">
    <citation type="submission" date="2019-03" db="EMBL/GenBank/DDBJ databases">
        <title>Genomic Encyclopedia of Type Strains, Phase IV (KMG-IV): sequencing the most valuable type-strain genomes for metagenomic binning, comparative biology and taxonomic classification.</title>
        <authorList>
            <person name="Goeker M."/>
        </authorList>
    </citation>
    <scope>NUCLEOTIDE SEQUENCE [LARGE SCALE GENOMIC DNA]</scope>
    <source>
        <strain evidence="1 2">DSM 7445</strain>
    </source>
</reference>
<organism evidence="1 2">
    <name type="scientific">Paucimonas lemoignei</name>
    <name type="common">Pseudomonas lemoignei</name>
    <dbReference type="NCBI Taxonomy" id="29443"/>
    <lineage>
        <taxon>Bacteria</taxon>
        <taxon>Pseudomonadati</taxon>
        <taxon>Pseudomonadota</taxon>
        <taxon>Betaproteobacteria</taxon>
        <taxon>Burkholderiales</taxon>
        <taxon>Burkholderiaceae</taxon>
        <taxon>Paucimonas</taxon>
    </lineage>
</organism>
<dbReference type="Proteomes" id="UP000295382">
    <property type="component" value="Unassembled WGS sequence"/>
</dbReference>